<dbReference type="EMBL" id="JAAXKY010000144">
    <property type="protein sequence ID" value="NMH81366.1"/>
    <property type="molecule type" value="Genomic_DNA"/>
</dbReference>
<comment type="caution">
    <text evidence="3">The sequence shown here is derived from an EMBL/GenBank/DDBJ whole genome shotgun (WGS) entry which is preliminary data.</text>
</comment>
<dbReference type="CDD" id="cd11029">
    <property type="entry name" value="CYP107-like"/>
    <property type="match status" value="1"/>
</dbReference>
<evidence type="ECO:0000256" key="1">
    <source>
        <dbReference type="ARBA" id="ARBA00010617"/>
    </source>
</evidence>
<dbReference type="InterPro" id="IPR002397">
    <property type="entry name" value="Cyt_P450_B"/>
</dbReference>
<dbReference type="PROSITE" id="PS00086">
    <property type="entry name" value="CYTOCHROME_P450"/>
    <property type="match status" value="1"/>
</dbReference>
<evidence type="ECO:0000256" key="2">
    <source>
        <dbReference type="RuleBase" id="RU000461"/>
    </source>
</evidence>
<dbReference type="RefSeq" id="WP_169399402.1">
    <property type="nucleotide sequence ID" value="NZ_BAAAJH010000018.1"/>
</dbReference>
<dbReference type="InterPro" id="IPR001128">
    <property type="entry name" value="Cyt_P450"/>
</dbReference>
<gene>
    <name evidence="3" type="ORF">HF577_30285</name>
</gene>
<dbReference type="PANTHER" id="PTHR46696:SF1">
    <property type="entry name" value="CYTOCHROME P450 YJIB-RELATED"/>
    <property type="match status" value="1"/>
</dbReference>
<dbReference type="InterPro" id="IPR036396">
    <property type="entry name" value="Cyt_P450_sf"/>
</dbReference>
<evidence type="ECO:0000313" key="3">
    <source>
        <dbReference type="EMBL" id="NMH81366.1"/>
    </source>
</evidence>
<organism evidence="3 4">
    <name type="scientific">Pseudonocardia xinjiangensis</name>
    <dbReference type="NCBI Taxonomy" id="75289"/>
    <lineage>
        <taxon>Bacteria</taxon>
        <taxon>Bacillati</taxon>
        <taxon>Actinomycetota</taxon>
        <taxon>Actinomycetes</taxon>
        <taxon>Pseudonocardiales</taxon>
        <taxon>Pseudonocardiaceae</taxon>
        <taxon>Pseudonocardia</taxon>
    </lineage>
</organism>
<reference evidence="3 4" key="1">
    <citation type="submission" date="2020-04" db="EMBL/GenBank/DDBJ databases">
        <authorList>
            <person name="Klaysubun C."/>
            <person name="Duangmal K."/>
            <person name="Lipun K."/>
        </authorList>
    </citation>
    <scope>NUCLEOTIDE SEQUENCE [LARGE SCALE GENOMIC DNA]</scope>
    <source>
        <strain evidence="3 4">JCM 11839</strain>
    </source>
</reference>
<dbReference type="Gene3D" id="1.10.630.10">
    <property type="entry name" value="Cytochrome P450"/>
    <property type="match status" value="1"/>
</dbReference>
<keyword evidence="2" id="KW-0408">Iron</keyword>
<accession>A0ABX1RNH6</accession>
<dbReference type="PANTHER" id="PTHR46696">
    <property type="entry name" value="P450, PUTATIVE (EUROFUNG)-RELATED"/>
    <property type="match status" value="1"/>
</dbReference>
<dbReference type="Proteomes" id="UP001296706">
    <property type="component" value="Unassembled WGS sequence"/>
</dbReference>
<dbReference type="SUPFAM" id="SSF48264">
    <property type="entry name" value="Cytochrome P450"/>
    <property type="match status" value="1"/>
</dbReference>
<evidence type="ECO:0000313" key="4">
    <source>
        <dbReference type="Proteomes" id="UP001296706"/>
    </source>
</evidence>
<dbReference type="Pfam" id="PF00067">
    <property type="entry name" value="p450"/>
    <property type="match status" value="1"/>
</dbReference>
<comment type="similarity">
    <text evidence="1 2">Belongs to the cytochrome P450 family.</text>
</comment>
<keyword evidence="2" id="KW-0349">Heme</keyword>
<dbReference type="InterPro" id="IPR017972">
    <property type="entry name" value="Cyt_P450_CS"/>
</dbReference>
<sequence>MAERHRLYAEMNRSGPVHRVMLPHGEVAWLVTGYEQARAALVEPRLAKKEPPFAEDLDPALRSAINRSMLNVDMPEHGRLRRLVAAAFTRRRVDRLAPRIQQLTDELLEPLAGRVAATEVDLIAEFAYPLPIAVICELLGVPENKRENFRKWSWADVNASVIGLEAYAEAATAFVDYLHDLIAAKREQPADDLTSALVAARDGSDQLSEDELTSMMYLLLVAGHETTVNLIANAVDVLLAQDGAWAHLASAPERVPAAVEELLRFNGPVQTSTLRVAVETFEFAGTTIDAGDTVLVGLLAANRDPGRPGAQVLDLSRSPNQHIAFGHGIHLCLGAPLARLEGQIALTSLLARFPDLRPAEDEILADPGLLINALRALPVTTRPTDNNPPAGCSTISRPSGQFAQLADPWRSPYSRYCAVGGRAGDGLRGLL</sequence>
<keyword evidence="2" id="KW-0560">Oxidoreductase</keyword>
<keyword evidence="2" id="KW-0479">Metal-binding</keyword>
<dbReference type="PRINTS" id="PR00359">
    <property type="entry name" value="BP450"/>
</dbReference>
<proteinExistence type="inferred from homology"/>
<name>A0ABX1RNH6_9PSEU</name>
<keyword evidence="2" id="KW-0503">Monooxygenase</keyword>
<keyword evidence="4" id="KW-1185">Reference proteome</keyword>
<protein>
    <submittedName>
        <fullName evidence="3">Cytochrome P450</fullName>
    </submittedName>
</protein>